<dbReference type="AlphaFoldDB" id="A0A1V8M9J9"/>
<accession>A0A1V8M9J9</accession>
<dbReference type="Proteomes" id="UP000191980">
    <property type="component" value="Unassembled WGS sequence"/>
</dbReference>
<dbReference type="GO" id="GO:0000166">
    <property type="term" value="F:nucleotide binding"/>
    <property type="evidence" value="ECO:0007669"/>
    <property type="project" value="UniProtKB-KW"/>
</dbReference>
<dbReference type="Gene3D" id="3.30.70.2220">
    <property type="entry name" value="CRISPR-Cas system, Cmr2 subunit, D1 domain, cysteine cluster"/>
    <property type="match status" value="1"/>
</dbReference>
<organism evidence="5 6">
    <name type="scientific">Methyloprofundus sedimenti</name>
    <dbReference type="NCBI Taxonomy" id="1420851"/>
    <lineage>
        <taxon>Bacteria</taxon>
        <taxon>Pseudomonadati</taxon>
        <taxon>Pseudomonadota</taxon>
        <taxon>Gammaproteobacteria</taxon>
        <taxon>Methylococcales</taxon>
        <taxon>Methylococcaceae</taxon>
        <taxon>Methyloprofundus</taxon>
    </lineage>
</organism>
<evidence type="ECO:0000259" key="4">
    <source>
        <dbReference type="PROSITE" id="PS50887"/>
    </source>
</evidence>
<keyword evidence="3" id="KW-1133">Transmembrane helix</keyword>
<dbReference type="STRING" id="1420851.AU255_08985"/>
<dbReference type="Gene3D" id="3.30.70.270">
    <property type="match status" value="1"/>
</dbReference>
<evidence type="ECO:0000313" key="5">
    <source>
        <dbReference type="EMBL" id="OQK17973.1"/>
    </source>
</evidence>
<name>A0A1V8M9J9_9GAMM</name>
<feature type="domain" description="GGDEF" evidence="4">
    <location>
        <begin position="369"/>
        <end position="500"/>
    </location>
</feature>
<keyword evidence="3" id="KW-0812">Transmembrane</keyword>
<comment type="caution">
    <text evidence="5">The sequence shown here is derived from an EMBL/GenBank/DDBJ whole genome shotgun (WGS) entry which is preliminary data.</text>
</comment>
<dbReference type="InterPro" id="IPR054767">
    <property type="entry name" value="Cas10-Cmr2_palm2"/>
</dbReference>
<dbReference type="RefSeq" id="WP_080522577.1">
    <property type="nucleotide sequence ID" value="NZ_LPUF01000001.1"/>
</dbReference>
<keyword evidence="6" id="KW-1185">Reference proteome</keyword>
<sequence>MNDQEQFFHFTLGPVQGFVAQARRTRDFWAGSFLLSWLSAVAMQAVIKQQGEIIFPKVSDNYLNWLEHEGKQDTEPQQGCVPNRFKGGLAKVPHDFNPDLVTASIQQAWQAIAEQVWQQDLSHCAQETRDIWDRQIEHFWEISWALSEDKNESNLLDRRKNWRNYLPPEEAGVKCMMMDGWQELSGIATPNAKGLDIFWQAVREKGGSAIKTDLRAHEYLSAIAFVKRRFAHCFADLKTQMPGGWTLHGWAVKSSIPSVAYMAAAPWLAQVLTHAPEDKIKTFHDVAKKLTQSYGEYPTRLDCIEAALDRRDGITLFWNTKSLDGNVFFEAALDNKNIYPDQQQAQVVKKALKALRESVSDQTLEPVSPFYAVLMMDGDSLGSHMSDPDKQTKISDGLEEFTTGVQAIVENHSGFLIYAGGDDVLALLPLEYALNCANELRTHYLECFSAYPDINTTLSGAIEYAHIKMPLGKVLGDAHHLLDEIAKDQTGRDAIAVRVWKPGGQHLQWAMPWQYALNAQGQVIIDQLAKAFQQDQQETAFSNSFFFHAEERFASLQNQNKQGEKSLSEEFPKDVMIQLIAAEYLNSGVHQGGKIPLTHAMTRVTPLLEQCFSVKRTPPDNQRGNKESFKQLNIKALQFIHFLAQKGVEHG</sequence>
<dbReference type="PROSITE" id="PS50887">
    <property type="entry name" value="GGDEF"/>
    <property type="match status" value="1"/>
</dbReference>
<dbReference type="InterPro" id="IPR038242">
    <property type="entry name" value="Cmr2_N"/>
</dbReference>
<dbReference type="OrthoDB" id="9758700at2"/>
<dbReference type="InterPro" id="IPR000160">
    <property type="entry name" value="GGDEF_dom"/>
</dbReference>
<evidence type="ECO:0000256" key="1">
    <source>
        <dbReference type="ARBA" id="ARBA00022741"/>
    </source>
</evidence>
<dbReference type="EMBL" id="LPUF01000001">
    <property type="protein sequence ID" value="OQK17973.1"/>
    <property type="molecule type" value="Genomic_DNA"/>
</dbReference>
<gene>
    <name evidence="5" type="ORF">AU255_08985</name>
</gene>
<feature type="transmembrane region" description="Helical" evidence="3">
    <location>
        <begin position="28"/>
        <end position="47"/>
    </location>
</feature>
<evidence type="ECO:0000256" key="3">
    <source>
        <dbReference type="SAM" id="Phobius"/>
    </source>
</evidence>
<keyword evidence="3" id="KW-0472">Membrane</keyword>
<protein>
    <recommendedName>
        <fullName evidence="4">GGDEF domain-containing protein</fullName>
    </recommendedName>
</protein>
<dbReference type="Pfam" id="PF22335">
    <property type="entry name" value="Cas10-Cmr2_palm2"/>
    <property type="match status" value="1"/>
</dbReference>
<dbReference type="InterPro" id="IPR024615">
    <property type="entry name" value="CRISPR-assoc_Cmr2_N"/>
</dbReference>
<evidence type="ECO:0000256" key="2">
    <source>
        <dbReference type="ARBA" id="ARBA00023118"/>
    </source>
</evidence>
<keyword evidence="2" id="KW-0051">Antiviral defense</keyword>
<dbReference type="InterPro" id="IPR043128">
    <property type="entry name" value="Rev_trsase/Diguanyl_cyclase"/>
</dbReference>
<keyword evidence="1" id="KW-0547">Nucleotide-binding</keyword>
<reference evidence="5 6" key="1">
    <citation type="submission" date="2015-12" db="EMBL/GenBank/DDBJ databases">
        <authorList>
            <person name="Shamseldin A."/>
            <person name="Moawad H."/>
            <person name="Abd El-Rahim W.M."/>
            <person name="Sadowsky M.J."/>
        </authorList>
    </citation>
    <scope>NUCLEOTIDE SEQUENCE [LARGE SCALE GENOMIC DNA]</scope>
    <source>
        <strain evidence="5 6">WF1</strain>
    </source>
</reference>
<dbReference type="NCBIfam" id="TIGR02577">
    <property type="entry name" value="cas_TM1794_Cmr2"/>
    <property type="match status" value="1"/>
</dbReference>
<dbReference type="GO" id="GO:0051607">
    <property type="term" value="P:defense response to virus"/>
    <property type="evidence" value="ECO:0007669"/>
    <property type="project" value="UniProtKB-KW"/>
</dbReference>
<dbReference type="Pfam" id="PF12469">
    <property type="entry name" value="Cmr2_N"/>
    <property type="match status" value="1"/>
</dbReference>
<proteinExistence type="predicted"/>
<evidence type="ECO:0000313" key="6">
    <source>
        <dbReference type="Proteomes" id="UP000191980"/>
    </source>
</evidence>
<dbReference type="InterPro" id="IPR013407">
    <property type="entry name" value="CRISPR-assoc_prot_Cmr2"/>
</dbReference>